<evidence type="ECO:0000256" key="3">
    <source>
        <dbReference type="ARBA" id="ARBA00022741"/>
    </source>
</evidence>
<reference evidence="12 13" key="1">
    <citation type="submission" date="2016-07" db="EMBL/GenBank/DDBJ databases">
        <title>Pervasive Adenine N6-methylation of Active Genes in Fungi.</title>
        <authorList>
            <consortium name="DOE Joint Genome Institute"/>
            <person name="Mondo S.J."/>
            <person name="Dannebaum R.O."/>
            <person name="Kuo R.C."/>
            <person name="Labutti K."/>
            <person name="Haridas S."/>
            <person name="Kuo A."/>
            <person name="Salamov A."/>
            <person name="Ahrendt S.R."/>
            <person name="Lipzen A."/>
            <person name="Sullivan W."/>
            <person name="Andreopoulos W.B."/>
            <person name="Clum A."/>
            <person name="Lindquist E."/>
            <person name="Daum C."/>
            <person name="Ramamoorthy G.K."/>
            <person name="Gryganskyi A."/>
            <person name="Culley D."/>
            <person name="Magnuson J.K."/>
            <person name="James T.Y."/>
            <person name="O'Malley M.A."/>
            <person name="Stajich J.E."/>
            <person name="Spatafora J.W."/>
            <person name="Visel A."/>
            <person name="Grigoriev I.V."/>
        </authorList>
    </citation>
    <scope>NUCLEOTIDE SEQUENCE [LARGE SCALE GENOMIC DNA]</scope>
    <source>
        <strain evidence="12 13">12-1054</strain>
    </source>
</reference>
<dbReference type="SUPFAM" id="SSF52540">
    <property type="entry name" value="P-loop containing nucleoside triphosphate hydrolases"/>
    <property type="match status" value="1"/>
</dbReference>
<evidence type="ECO:0000313" key="12">
    <source>
        <dbReference type="EMBL" id="ORY82474.1"/>
    </source>
</evidence>
<dbReference type="SMART" id="SM00534">
    <property type="entry name" value="MUTSac"/>
    <property type="match status" value="1"/>
</dbReference>
<dbReference type="SUPFAM" id="SSF48334">
    <property type="entry name" value="DNA repair protein MutS, domain III"/>
    <property type="match status" value="1"/>
</dbReference>
<dbReference type="STRING" id="56484.A0A1Y2FGD2"/>
<evidence type="ECO:0000256" key="2">
    <source>
        <dbReference type="ARBA" id="ARBA00022151"/>
    </source>
</evidence>
<dbReference type="PANTHER" id="PTHR11361">
    <property type="entry name" value="DNA MISMATCH REPAIR PROTEIN MUTS FAMILY MEMBER"/>
    <property type="match status" value="1"/>
</dbReference>
<dbReference type="Proteomes" id="UP000193685">
    <property type="component" value="Unassembled WGS sequence"/>
</dbReference>
<feature type="domain" description="DNA mismatch repair proteins mutS family" evidence="11">
    <location>
        <begin position="537"/>
        <end position="724"/>
    </location>
</feature>
<dbReference type="Pfam" id="PF05188">
    <property type="entry name" value="MutS_II"/>
    <property type="match status" value="1"/>
</dbReference>
<dbReference type="GO" id="GO:0007131">
    <property type="term" value="P:reciprocal meiotic recombination"/>
    <property type="evidence" value="ECO:0007669"/>
    <property type="project" value="TreeGrafter"/>
</dbReference>
<dbReference type="SUPFAM" id="SSF53150">
    <property type="entry name" value="DNA repair protein MutS, domain II"/>
    <property type="match status" value="1"/>
</dbReference>
<dbReference type="GO" id="GO:0005524">
    <property type="term" value="F:ATP binding"/>
    <property type="evidence" value="ECO:0007669"/>
    <property type="project" value="UniProtKB-KW"/>
</dbReference>
<protein>
    <recommendedName>
        <fullName evidence="2 9">DNA mismatch repair protein MSH3</fullName>
    </recommendedName>
    <alternativeName>
        <fullName evidence="2 9">DNA mismatch repair protein MSH3</fullName>
    </alternativeName>
    <alternativeName>
        <fullName evidence="8">MutS protein homolog 3</fullName>
    </alternativeName>
</protein>
<evidence type="ECO:0000256" key="9">
    <source>
        <dbReference type="ARBA" id="ARBA00073774"/>
    </source>
</evidence>
<dbReference type="GO" id="GO:0030983">
    <property type="term" value="F:mismatched DNA binding"/>
    <property type="evidence" value="ECO:0007669"/>
    <property type="project" value="InterPro"/>
</dbReference>
<dbReference type="Gene3D" id="1.10.1420.10">
    <property type="match status" value="2"/>
</dbReference>
<dbReference type="InterPro" id="IPR036187">
    <property type="entry name" value="DNA_mismatch_repair_MutS_sf"/>
</dbReference>
<evidence type="ECO:0000256" key="7">
    <source>
        <dbReference type="ARBA" id="ARBA00025902"/>
    </source>
</evidence>
<dbReference type="InterPro" id="IPR045076">
    <property type="entry name" value="MutS"/>
</dbReference>
<dbReference type="OMA" id="KMTMLYK"/>
<dbReference type="FunFam" id="3.40.50.300:FF:000870">
    <property type="entry name" value="MutS protein homolog 4"/>
    <property type="match status" value="1"/>
</dbReference>
<comment type="subunit">
    <text evidence="7">Heterodimer consisting of MSH2-MSH3 (MutS beta). Forms a ternary complex with MutL alpha (MLH1-PMS1).</text>
</comment>
<dbReference type="RefSeq" id="XP_040725345.1">
    <property type="nucleotide sequence ID" value="XM_040866939.1"/>
</dbReference>
<dbReference type="InterPro" id="IPR007861">
    <property type="entry name" value="DNA_mismatch_repair_MutS_clamp"/>
</dbReference>
<name>A0A1Y2FGD2_PROLT</name>
<evidence type="ECO:0000256" key="8">
    <source>
        <dbReference type="ARBA" id="ARBA00029792"/>
    </source>
</evidence>
<dbReference type="InterPro" id="IPR000432">
    <property type="entry name" value="DNA_mismatch_repair_MutS_C"/>
</dbReference>
<proteinExistence type="inferred from homology"/>
<keyword evidence="3" id="KW-0547">Nucleotide-binding</keyword>
<evidence type="ECO:0000256" key="4">
    <source>
        <dbReference type="ARBA" id="ARBA00022840"/>
    </source>
</evidence>
<dbReference type="GO" id="GO:0005634">
    <property type="term" value="C:nucleus"/>
    <property type="evidence" value="ECO:0007669"/>
    <property type="project" value="TreeGrafter"/>
</dbReference>
<comment type="caution">
    <text evidence="12">The sequence shown here is derived from an EMBL/GenBank/DDBJ whole genome shotgun (WGS) entry which is preliminary data.</text>
</comment>
<evidence type="ECO:0000256" key="6">
    <source>
        <dbReference type="ARBA" id="ARBA00023254"/>
    </source>
</evidence>
<keyword evidence="6" id="KW-0469">Meiosis</keyword>
<organism evidence="12 13">
    <name type="scientific">Protomyces lactucae-debilis</name>
    <dbReference type="NCBI Taxonomy" id="2754530"/>
    <lineage>
        <taxon>Eukaryota</taxon>
        <taxon>Fungi</taxon>
        <taxon>Dikarya</taxon>
        <taxon>Ascomycota</taxon>
        <taxon>Taphrinomycotina</taxon>
        <taxon>Taphrinomycetes</taxon>
        <taxon>Taphrinales</taxon>
        <taxon>Protomycetaceae</taxon>
        <taxon>Protomyces</taxon>
    </lineage>
</organism>
<dbReference type="InterPro" id="IPR007696">
    <property type="entry name" value="DNA_mismatch_repair_MutS_core"/>
</dbReference>
<accession>A0A1Y2FGD2</accession>
<dbReference type="Pfam" id="PF05192">
    <property type="entry name" value="MutS_III"/>
    <property type="match status" value="1"/>
</dbReference>
<comment type="similarity">
    <text evidence="1">Belongs to the DNA mismatch repair MutS family. MSH3 subfamily.</text>
</comment>
<dbReference type="Pfam" id="PF00488">
    <property type="entry name" value="MutS_V"/>
    <property type="match status" value="1"/>
</dbReference>
<keyword evidence="5" id="KW-0238">DNA-binding</keyword>
<dbReference type="OrthoDB" id="276261at2759"/>
<dbReference type="GO" id="GO:0006298">
    <property type="term" value="P:mismatch repair"/>
    <property type="evidence" value="ECO:0007669"/>
    <property type="project" value="InterPro"/>
</dbReference>
<keyword evidence="4" id="KW-0067">ATP-binding</keyword>
<dbReference type="GeneID" id="63783538"/>
<dbReference type="InterPro" id="IPR036678">
    <property type="entry name" value="MutS_con_dom_sf"/>
</dbReference>
<evidence type="ECO:0000256" key="5">
    <source>
        <dbReference type="ARBA" id="ARBA00023125"/>
    </source>
</evidence>
<dbReference type="PANTHER" id="PTHR11361:SF21">
    <property type="entry name" value="MUTS PROTEIN HOMOLOG 4"/>
    <property type="match status" value="1"/>
</dbReference>
<gene>
    <name evidence="12" type="ORF">BCR37DRAFT_311033</name>
</gene>
<dbReference type="InterPro" id="IPR027417">
    <property type="entry name" value="P-loop_NTPase"/>
</dbReference>
<dbReference type="SMART" id="SM00533">
    <property type="entry name" value="MUTSd"/>
    <property type="match status" value="1"/>
</dbReference>
<evidence type="ECO:0000259" key="10">
    <source>
        <dbReference type="SMART" id="SM00533"/>
    </source>
</evidence>
<feature type="domain" description="DNA mismatch repair protein MutS core" evidence="10">
    <location>
        <begin position="194"/>
        <end position="521"/>
    </location>
</feature>
<evidence type="ECO:0000256" key="1">
    <source>
        <dbReference type="ARBA" id="ARBA00007094"/>
    </source>
</evidence>
<dbReference type="InterPro" id="IPR007860">
    <property type="entry name" value="DNA_mmatch_repair_MutS_con_dom"/>
</dbReference>
<evidence type="ECO:0000259" key="11">
    <source>
        <dbReference type="SMART" id="SM00534"/>
    </source>
</evidence>
<dbReference type="Gene3D" id="3.40.50.300">
    <property type="entry name" value="P-loop containing nucleotide triphosphate hydrolases"/>
    <property type="match status" value="1"/>
</dbReference>
<dbReference type="GO" id="GO:0140664">
    <property type="term" value="F:ATP-dependent DNA damage sensor activity"/>
    <property type="evidence" value="ECO:0007669"/>
    <property type="project" value="InterPro"/>
</dbReference>
<dbReference type="Pfam" id="PF05190">
    <property type="entry name" value="MutS_IV"/>
    <property type="match status" value="1"/>
</dbReference>
<dbReference type="PIRSF" id="PIRSF005813">
    <property type="entry name" value="MSH2"/>
    <property type="match status" value="1"/>
</dbReference>
<keyword evidence="13" id="KW-1185">Reference proteome</keyword>
<dbReference type="InterPro" id="IPR011184">
    <property type="entry name" value="DNA_mismatch_repair_Msh2"/>
</dbReference>
<dbReference type="EMBL" id="MCFI01000009">
    <property type="protein sequence ID" value="ORY82474.1"/>
    <property type="molecule type" value="Genomic_DNA"/>
</dbReference>
<evidence type="ECO:0000313" key="13">
    <source>
        <dbReference type="Proteomes" id="UP000193685"/>
    </source>
</evidence>
<sequence length="785" mass="86270">MDTTARPPTVRSRPRTAGHASNSVCALVESRGISRLVGMAFFLLDSGTCILTEVADTFIRTIHKLCVLEPTQILAPATAFSPTKSKLVRIIEENTPNNNLRAISRRLFSEAEGLEYLSDYCIDQDITAVKTATSGKFFCIAAFAAGIKHLEDEHNTVFAPKTLRIQYQSSDGVMLMDWGTVRSLELISNSIEAKSDRSLLGILKKTGTAAGHRLLRSSILQPLTNKDIIEHRLELVKEFTEKETLFFDVQKAVKGQHDLERLLAVLVTKPAQVSMKFSEQRLNDVLLLKSALQLVFSIATAMSRAESALGIEIAALLSAAAKDDVLAAISELITEDTEVASSPLALRNQRCYAVKAGINGMLDLARQTYKELVDDAVSLATQYAEEYELPIQLQFEANRGFFLSIPIGQTDHHEPLPDTFVNQVKRKKTIQFSTLDLAKRNARIHEALNELLMLSDEAVEELVETIQTHISGLYKLSEAIALLDMLHAFASVAISSRYVRPHFSDDTLGIKQGKHPVKEKLEGLHYVANDTFANVNSRFQIVTGCNMAGKTTYLKANALLVVMSQIGSFVPAAHVATPIFEQLCTRFATDDGTDVDASTFSAEMQDMAFIMREAKASSLVLIDELGRGTSTSDSLAIATAICEKLLVSKATVLFATHLHELAQVLQWRPGVTCLRLRVSEEADRLTMHYQVADGTCQQSAYGLKLAQSTALPSTLTDRAVGLRTALLVRQADRRAASKIGKIVARRKAVLELQLSLMRSAESVLAEKDTHALLLRLQSAFLDNLA</sequence>
<dbReference type="AlphaFoldDB" id="A0A1Y2FGD2"/>